<name>A0A6J6TJR4_9ZZZZ</name>
<gene>
    <name evidence="2" type="ORF">UFOPK2809_00717</name>
</gene>
<reference evidence="2" key="1">
    <citation type="submission" date="2020-05" db="EMBL/GenBank/DDBJ databases">
        <authorList>
            <person name="Chiriac C."/>
            <person name="Salcher M."/>
            <person name="Ghai R."/>
            <person name="Kavagutti S V."/>
        </authorList>
    </citation>
    <scope>NUCLEOTIDE SEQUENCE</scope>
</reference>
<organism evidence="2">
    <name type="scientific">freshwater metagenome</name>
    <dbReference type="NCBI Taxonomy" id="449393"/>
    <lineage>
        <taxon>unclassified sequences</taxon>
        <taxon>metagenomes</taxon>
        <taxon>ecological metagenomes</taxon>
    </lineage>
</organism>
<dbReference type="AlphaFoldDB" id="A0A6J6TJR4"/>
<feature type="domain" description="Aminotransferase class V" evidence="1">
    <location>
        <begin position="36"/>
        <end position="408"/>
    </location>
</feature>
<dbReference type="PANTHER" id="PTHR43586">
    <property type="entry name" value="CYSTEINE DESULFURASE"/>
    <property type="match status" value="1"/>
</dbReference>
<proteinExistence type="predicted"/>
<dbReference type="EMBL" id="CAEZZA010000081">
    <property type="protein sequence ID" value="CAB4747426.1"/>
    <property type="molecule type" value="Genomic_DNA"/>
</dbReference>
<sequence>MGCLGLDVNMTPAKAMAYDVERIRARIPALAGGVAYFDGPGGTQTPDLVAAAIASALTSPLSNRARVTGAEINADDITLAARQAGADLVNGDPRGIAFGRSMTDITFDIARTLAQGWGPGDEIVVTRLDHDGNVRPWVTYAQRSGATLRWVDFDKATGVMALEDVTKLLNQNTRLVAITGASNLLGTRPDLVAIGKAVHQTQALFYVDGVHLTAHAPVDMQAIGADFYVCSPYKFLGPHIGMLAASPALLETLHPDKLRPSTESVPDRFELGTLPYELLAGITAAVDVLADLVPGDEATMSRRDRIVRSMTALEAYEDELHVYLRAGLESVPGIRLYCHAPHRTPTELFSIDSVDSGQVYVTLSALGVNAPASSFYAIEAADWIGLGEPGAVRVGLAPYTNHDDVDRLIAGLRAIASDAAA</sequence>
<dbReference type="PANTHER" id="PTHR43586:SF21">
    <property type="entry name" value="PYRIDOXAL PHOSPHATE (PLP)-DEPENDENT ASPARTATE AMINOTRANSFERASE SUPERFAMILY"/>
    <property type="match status" value="1"/>
</dbReference>
<dbReference type="NCBIfam" id="TIGR01976">
    <property type="entry name" value="am_tr_V_VC1184"/>
    <property type="match status" value="1"/>
</dbReference>
<dbReference type="InterPro" id="IPR015421">
    <property type="entry name" value="PyrdxlP-dep_Trfase_major"/>
</dbReference>
<accession>A0A6J6TJR4</accession>
<dbReference type="Pfam" id="PF00266">
    <property type="entry name" value="Aminotran_5"/>
    <property type="match status" value="1"/>
</dbReference>
<dbReference type="SUPFAM" id="SSF53383">
    <property type="entry name" value="PLP-dependent transferases"/>
    <property type="match status" value="1"/>
</dbReference>
<evidence type="ECO:0000313" key="2">
    <source>
        <dbReference type="EMBL" id="CAB4747426.1"/>
    </source>
</evidence>
<dbReference type="InterPro" id="IPR011340">
    <property type="entry name" value="Cys_dSase-rel"/>
</dbReference>
<dbReference type="InterPro" id="IPR000192">
    <property type="entry name" value="Aminotrans_V_dom"/>
</dbReference>
<dbReference type="InterPro" id="IPR015422">
    <property type="entry name" value="PyrdxlP-dep_Trfase_small"/>
</dbReference>
<dbReference type="InterPro" id="IPR015424">
    <property type="entry name" value="PyrdxlP-dep_Trfase"/>
</dbReference>
<dbReference type="Gene3D" id="3.40.640.10">
    <property type="entry name" value="Type I PLP-dependent aspartate aminotransferase-like (Major domain)"/>
    <property type="match status" value="1"/>
</dbReference>
<evidence type="ECO:0000259" key="1">
    <source>
        <dbReference type="Pfam" id="PF00266"/>
    </source>
</evidence>
<protein>
    <submittedName>
        <fullName evidence="2">Unannotated protein</fullName>
    </submittedName>
</protein>
<dbReference type="Gene3D" id="3.90.1150.10">
    <property type="entry name" value="Aspartate Aminotransferase, domain 1"/>
    <property type="match status" value="1"/>
</dbReference>